<dbReference type="PRINTS" id="PR00620">
    <property type="entry name" value="HISTONEH2A"/>
</dbReference>
<evidence type="ECO:0000256" key="4">
    <source>
        <dbReference type="ARBA" id="ARBA00010691"/>
    </source>
</evidence>
<dbReference type="GO" id="GO:0030527">
    <property type="term" value="F:structural constituent of chromatin"/>
    <property type="evidence" value="ECO:0007669"/>
    <property type="project" value="InterPro"/>
</dbReference>
<feature type="domain" description="Histone H2A C-terminal" evidence="17">
    <location>
        <begin position="93"/>
        <end position="124"/>
    </location>
</feature>
<dbReference type="Pfam" id="PF00125">
    <property type="entry name" value="Histone"/>
    <property type="match status" value="1"/>
</dbReference>
<evidence type="ECO:0000256" key="6">
    <source>
        <dbReference type="ARBA" id="ARBA00022454"/>
    </source>
</evidence>
<evidence type="ECO:0000256" key="11">
    <source>
        <dbReference type="ARBA" id="ARBA00023242"/>
    </source>
</evidence>
<keyword evidence="9" id="KW-0007">Acetylation</keyword>
<dbReference type="InterPro" id="IPR007125">
    <property type="entry name" value="H2A/H2B/H3"/>
</dbReference>
<keyword evidence="8" id="KW-0646">Protease inhibitor</keyword>
<dbReference type="Pfam" id="PF16211">
    <property type="entry name" value="Histone_H2A_C"/>
    <property type="match status" value="1"/>
</dbReference>
<dbReference type="CDD" id="cd00074">
    <property type="entry name" value="HFD_H2A"/>
    <property type="match status" value="1"/>
</dbReference>
<dbReference type="EMBL" id="JAUCMV010000002">
    <property type="protein sequence ID" value="KAK0420341.1"/>
    <property type="molecule type" value="Genomic_DNA"/>
</dbReference>
<dbReference type="GO" id="GO:0004867">
    <property type="term" value="F:serine-type endopeptidase inhibitor activity"/>
    <property type="evidence" value="ECO:0007669"/>
    <property type="project" value="UniProtKB-KW"/>
</dbReference>
<dbReference type="GO" id="GO:0005634">
    <property type="term" value="C:nucleus"/>
    <property type="evidence" value="ECO:0007669"/>
    <property type="project" value="UniProtKB-SubCell"/>
</dbReference>
<evidence type="ECO:0000256" key="12">
    <source>
        <dbReference type="ARBA" id="ARBA00023269"/>
    </source>
</evidence>
<dbReference type="Proteomes" id="UP001175271">
    <property type="component" value="Unassembled WGS sequence"/>
</dbReference>
<evidence type="ECO:0000256" key="15">
    <source>
        <dbReference type="SAM" id="Phobius"/>
    </source>
</evidence>
<dbReference type="SUPFAM" id="SSF57567">
    <property type="entry name" value="Serine protease inhibitors"/>
    <property type="match status" value="1"/>
</dbReference>
<comment type="subcellular location">
    <subcellularLocation>
        <location evidence="3">Chromosome</location>
    </subcellularLocation>
    <subcellularLocation>
        <location evidence="2 13">Nucleus</location>
    </subcellularLocation>
</comment>
<evidence type="ECO:0000259" key="17">
    <source>
        <dbReference type="Pfam" id="PF16211"/>
    </source>
</evidence>
<gene>
    <name evidence="18" type="ORF">QR680_014624</name>
</gene>
<dbReference type="GO" id="GO:0000786">
    <property type="term" value="C:nucleosome"/>
    <property type="evidence" value="ECO:0007669"/>
    <property type="project" value="UniProtKB-KW"/>
</dbReference>
<feature type="region of interest" description="Disordered" evidence="14">
    <location>
        <begin position="1"/>
        <end position="24"/>
    </location>
</feature>
<feature type="domain" description="Core Histone H2A/H2B/H3" evidence="16">
    <location>
        <begin position="11"/>
        <end position="90"/>
    </location>
</feature>
<dbReference type="InterPro" id="IPR002119">
    <property type="entry name" value="Histone_H2A"/>
</dbReference>
<dbReference type="SMART" id="SM00414">
    <property type="entry name" value="H2A"/>
    <property type="match status" value="1"/>
</dbReference>
<reference evidence="18" key="1">
    <citation type="submission" date="2023-06" db="EMBL/GenBank/DDBJ databases">
        <title>Genomic analysis of the entomopathogenic nematode Steinernema hermaphroditum.</title>
        <authorList>
            <person name="Schwarz E.M."/>
            <person name="Heppert J.K."/>
            <person name="Baniya A."/>
            <person name="Schwartz H.T."/>
            <person name="Tan C.-H."/>
            <person name="Antoshechkin I."/>
            <person name="Sternberg P.W."/>
            <person name="Goodrich-Blair H."/>
            <person name="Dillman A.R."/>
        </authorList>
    </citation>
    <scope>NUCLEOTIDE SEQUENCE</scope>
    <source>
        <strain evidence="18">PS9179</strain>
        <tissue evidence="18">Whole animal</tissue>
    </source>
</reference>
<dbReference type="Gene3D" id="2.10.25.10">
    <property type="entry name" value="Laminin"/>
    <property type="match status" value="1"/>
</dbReference>
<evidence type="ECO:0000259" key="16">
    <source>
        <dbReference type="Pfam" id="PF00125"/>
    </source>
</evidence>
<dbReference type="GO" id="GO:0046982">
    <property type="term" value="F:protein heterodimerization activity"/>
    <property type="evidence" value="ECO:0007669"/>
    <property type="project" value="InterPro"/>
</dbReference>
<evidence type="ECO:0000256" key="13">
    <source>
        <dbReference type="RuleBase" id="RU003767"/>
    </source>
</evidence>
<protein>
    <recommendedName>
        <fullName evidence="13">Histone H2A</fullName>
    </recommendedName>
</protein>
<dbReference type="InterPro" id="IPR009072">
    <property type="entry name" value="Histone-fold"/>
</dbReference>
<evidence type="ECO:0000256" key="8">
    <source>
        <dbReference type="ARBA" id="ARBA00022900"/>
    </source>
</evidence>
<evidence type="ECO:0000256" key="2">
    <source>
        <dbReference type="ARBA" id="ARBA00004123"/>
    </source>
</evidence>
<proteinExistence type="inferred from homology"/>
<organism evidence="18 19">
    <name type="scientific">Steinernema hermaphroditum</name>
    <dbReference type="NCBI Taxonomy" id="289476"/>
    <lineage>
        <taxon>Eukaryota</taxon>
        <taxon>Metazoa</taxon>
        <taxon>Ecdysozoa</taxon>
        <taxon>Nematoda</taxon>
        <taxon>Chromadorea</taxon>
        <taxon>Rhabditida</taxon>
        <taxon>Tylenchina</taxon>
        <taxon>Panagrolaimomorpha</taxon>
        <taxon>Strongyloidoidea</taxon>
        <taxon>Steinernematidae</taxon>
        <taxon>Steinernema</taxon>
    </lineage>
</organism>
<keyword evidence="12 13" id="KW-0544">Nucleosome core</keyword>
<dbReference type="InterPro" id="IPR032458">
    <property type="entry name" value="Histone_H2A_CS"/>
</dbReference>
<keyword evidence="19" id="KW-1185">Reference proteome</keyword>
<comment type="caution">
    <text evidence="18">The sequence shown here is derived from an EMBL/GenBank/DDBJ whole genome shotgun (WGS) entry which is preliminary data.</text>
</comment>
<evidence type="ECO:0000313" key="18">
    <source>
        <dbReference type="EMBL" id="KAK0420341.1"/>
    </source>
</evidence>
<evidence type="ECO:0000256" key="3">
    <source>
        <dbReference type="ARBA" id="ARBA00004286"/>
    </source>
</evidence>
<evidence type="ECO:0000313" key="19">
    <source>
        <dbReference type="Proteomes" id="UP001175271"/>
    </source>
</evidence>
<accession>A0AA39IB75</accession>
<keyword evidence="15" id="KW-0812">Transmembrane</keyword>
<evidence type="ECO:0000256" key="5">
    <source>
        <dbReference type="ARBA" id="ARBA00011538"/>
    </source>
</evidence>
<feature type="compositionally biased region" description="Basic residues" evidence="14">
    <location>
        <begin position="1"/>
        <end position="20"/>
    </location>
</feature>
<dbReference type="SUPFAM" id="SSF47113">
    <property type="entry name" value="Histone-fold"/>
    <property type="match status" value="1"/>
</dbReference>
<evidence type="ECO:0000256" key="1">
    <source>
        <dbReference type="ARBA" id="ARBA00002001"/>
    </source>
</evidence>
<evidence type="ECO:0000256" key="9">
    <source>
        <dbReference type="ARBA" id="ARBA00022990"/>
    </source>
</evidence>
<keyword evidence="8" id="KW-0722">Serine protease inhibitor</keyword>
<keyword evidence="15" id="KW-0472">Membrane</keyword>
<comment type="similarity">
    <text evidence="4 13">Belongs to the histone H2A family.</text>
</comment>
<dbReference type="GO" id="GO:0003677">
    <property type="term" value="F:DNA binding"/>
    <property type="evidence" value="ECO:0007669"/>
    <property type="project" value="UniProtKB-KW"/>
</dbReference>
<dbReference type="PANTHER" id="PTHR23430">
    <property type="entry name" value="HISTONE H2A"/>
    <property type="match status" value="1"/>
</dbReference>
<keyword evidence="11 13" id="KW-0539">Nucleus</keyword>
<feature type="transmembrane region" description="Helical" evidence="15">
    <location>
        <begin position="155"/>
        <end position="172"/>
    </location>
</feature>
<keyword evidence="15" id="KW-1133">Transmembrane helix</keyword>
<dbReference type="Gene3D" id="1.10.20.10">
    <property type="entry name" value="Histone, subunit A"/>
    <property type="match status" value="1"/>
</dbReference>
<keyword evidence="10 13" id="KW-0238">DNA-binding</keyword>
<comment type="subunit">
    <text evidence="5 13">The nucleosome is a histone octamer containing two molecules each of H2A, H2B, H3 and H4 assembled in one H3-H4 heterotetramer and two H2A-H2B heterodimers. The octamer wraps approximately 147 bp of DNA.</text>
</comment>
<keyword evidence="7" id="KW-1017">Isopeptide bond</keyword>
<dbReference type="CDD" id="cd19941">
    <property type="entry name" value="TIL"/>
    <property type="match status" value="1"/>
</dbReference>
<evidence type="ECO:0000256" key="10">
    <source>
        <dbReference type="ARBA" id="ARBA00023125"/>
    </source>
</evidence>
<comment type="function">
    <text evidence="1">Core component of nucleosome. Nucleosomes wrap and compact DNA into chromatin, limiting DNA accessibility to the cellular machineries which require DNA as a template. Histones thereby play a central role in transcription regulation, DNA repair, DNA replication and chromosomal stability. DNA accessibility is regulated via a complex set of post-translational modifications of histones, also called histone code, and nucleosome remodeling.</text>
</comment>
<keyword evidence="6 13" id="KW-0158">Chromosome</keyword>
<dbReference type="AlphaFoldDB" id="A0AA39IB75"/>
<evidence type="ECO:0000256" key="14">
    <source>
        <dbReference type="SAM" id="MobiDB-lite"/>
    </source>
</evidence>
<dbReference type="InterPro" id="IPR036084">
    <property type="entry name" value="Ser_inhib-like_sf"/>
</dbReference>
<sequence length="246" mass="27065">MSGRGKGGKAKTSGKSKTRSSRAGLQFPVGRLHRMLRKGNYAERVGAGAPVYLAAVLEYLAAEVLELAGNAARDNKKTRINPRHLQLAVRNDEELNKLLSGVTIAQGGVLPNIQASLLPKKAADDKDDHLVTALSVVYIRVTIQKVGLHMPTMHSFHYFALFFIVFVVLEAARDPPKKKCGAHEVWALGCPEYERTCKNRHGLSTIGEKIHRKCGEGCFCSASYLRHEGKCIKPDLCPKKTFALFN</sequence>
<evidence type="ECO:0000256" key="7">
    <source>
        <dbReference type="ARBA" id="ARBA00022499"/>
    </source>
</evidence>
<dbReference type="InterPro" id="IPR032454">
    <property type="entry name" value="Histone_H2A_C"/>
</dbReference>
<name>A0AA39IB75_9BILA</name>
<dbReference type="PROSITE" id="PS00046">
    <property type="entry name" value="HISTONE_H2A"/>
    <property type="match status" value="1"/>
</dbReference>
<dbReference type="FunFam" id="1.10.20.10:FF:000020">
    <property type="entry name" value="Histone H2A"/>
    <property type="match status" value="1"/>
</dbReference>